<keyword evidence="2" id="KW-1185">Reference proteome</keyword>
<dbReference type="RefSeq" id="NP_963944.1">
    <property type="nucleotide sequence ID" value="NC_005360.1"/>
</dbReference>
<reference evidence="1 2" key="2">
    <citation type="journal article" date="2004" name="J. Virol.">
        <title>Comparative genomic analysis of hyperthermophilic archaeal Fuselloviridae viruses.</title>
        <authorList>
            <person name="Wiedenheft B."/>
            <person name="Stedman K."/>
            <person name="Roberto F."/>
            <person name="Willits D."/>
            <person name="Gleske A.K."/>
            <person name="Zoeller L."/>
            <person name="Snyder J."/>
            <person name="Douglas T."/>
            <person name="Young M."/>
        </authorList>
    </citation>
    <scope>NUCLEOTIDE SEQUENCE</scope>
</reference>
<proteinExistence type="predicted"/>
<reference evidence="1 2" key="1">
    <citation type="journal article" date="2001" name="Proc. Natl. Acad. Sci. U.S.A.">
        <title>Viruses from extreme thermal environments.</title>
        <authorList>
            <person name="Rice G."/>
            <person name="Stedman K."/>
            <person name="Snyder J."/>
            <person name="Wiedenheft B."/>
            <person name="Willits D."/>
            <person name="Brumfield S."/>
            <person name="McDermott T."/>
            <person name="Young M.J."/>
        </authorList>
    </citation>
    <scope>NUCLEOTIDE SEQUENCE</scope>
</reference>
<sequence length="50" mass="6251">MTKKWNKKKEERYEDICLGEDYDEEYCYEFVTREDDSDFDYGESEEGRYI</sequence>
<dbReference type="KEGG" id="vg:2741824"/>
<accession>Q6TRU5</accession>
<dbReference type="GeneID" id="2741824"/>
<organism evidence="1 2">
    <name type="scientific">Sulfolobus virus Ragged Hills</name>
    <dbReference type="NCBI Taxonomy" id="256994"/>
    <lineage>
        <taxon>Viruses</taxon>
        <taxon>Viruses incertae sedis</taxon>
        <taxon>Fuselloviridae</taxon>
        <taxon>Alphafusellovirus</taxon>
        <taxon>Alphafusellovirus yellowstonense</taxon>
        <taxon>Sulfolobus spindle-shaped virus 8</taxon>
    </lineage>
</organism>
<evidence type="ECO:0000313" key="2">
    <source>
        <dbReference type="Proteomes" id="UP000001247"/>
    </source>
</evidence>
<dbReference type="EMBL" id="AY388628">
    <property type="protein sequence ID" value="AAR27916.1"/>
    <property type="molecule type" value="Genomic_DNA"/>
</dbReference>
<dbReference type="Proteomes" id="UP000001247">
    <property type="component" value="Segment"/>
</dbReference>
<evidence type="ECO:0000313" key="1">
    <source>
        <dbReference type="EMBL" id="AAR27916.1"/>
    </source>
</evidence>
<name>Q6TRU5_9VIRU</name>
<protein>
    <submittedName>
        <fullName evidence="1">ORF B50</fullName>
    </submittedName>
</protein>